<dbReference type="OrthoDB" id="9805728at2"/>
<dbReference type="PANTHER" id="PTHR15032:SF4">
    <property type="entry name" value="N-ACYL-PHOSPHATIDYLETHANOLAMINE-HYDROLYZING PHOSPHOLIPASE D"/>
    <property type="match status" value="1"/>
</dbReference>
<organism evidence="2 3">
    <name type="scientific">Pelosinus fermentans B4</name>
    <dbReference type="NCBI Taxonomy" id="1149862"/>
    <lineage>
        <taxon>Bacteria</taxon>
        <taxon>Bacillati</taxon>
        <taxon>Bacillota</taxon>
        <taxon>Negativicutes</taxon>
        <taxon>Selenomonadales</taxon>
        <taxon>Sporomusaceae</taxon>
        <taxon>Pelosinus</taxon>
    </lineage>
</organism>
<reference evidence="2 3" key="1">
    <citation type="journal article" date="2012" name="J. Bacteriol.">
        <title>Draft Genome Sequences for Two Metal-Reducing Pelosinus fermentans Strains Isolated from a Cr(VI)-Contaminated Site and for Type Strain R7.</title>
        <authorList>
            <person name="Brown S.D."/>
            <person name="Podar M."/>
            <person name="Klingeman D.M."/>
            <person name="Johnson C.M."/>
            <person name="Yang Z.K."/>
            <person name="Utturkar S.M."/>
            <person name="Land M.L."/>
            <person name="Mosher J.J."/>
            <person name="Hurt R.A.Jr."/>
            <person name="Phelps T.J."/>
            <person name="Palumbo A.V."/>
            <person name="Arkin A.P."/>
            <person name="Hazen T.C."/>
            <person name="Elias D.A."/>
        </authorList>
    </citation>
    <scope>NUCLEOTIDE SEQUENCE [LARGE SCALE GENOMIC DNA]</scope>
    <source>
        <strain evidence="2 3">B4</strain>
    </source>
</reference>
<keyword evidence="3" id="KW-1185">Reference proteome</keyword>
<dbReference type="Proteomes" id="UP000004324">
    <property type="component" value="Unassembled WGS sequence"/>
</dbReference>
<gene>
    <name evidence="2" type="ORF">FB4_0009</name>
</gene>
<dbReference type="PATRIC" id="fig|1149862.3.peg.907"/>
<dbReference type="Gene3D" id="3.60.15.10">
    <property type="entry name" value="Ribonuclease Z/Hydroxyacylglutathione hydrolase-like"/>
    <property type="match status" value="1"/>
</dbReference>
<dbReference type="GO" id="GO:0005737">
    <property type="term" value="C:cytoplasm"/>
    <property type="evidence" value="ECO:0007669"/>
    <property type="project" value="TreeGrafter"/>
</dbReference>
<dbReference type="PANTHER" id="PTHR15032">
    <property type="entry name" value="N-ACYL-PHOSPHATIDYLETHANOLAMINE-HYDROLYZING PHOSPHOLIPASE D"/>
    <property type="match status" value="1"/>
</dbReference>
<evidence type="ECO:0000259" key="1">
    <source>
        <dbReference type="Pfam" id="PF12706"/>
    </source>
</evidence>
<evidence type="ECO:0000313" key="3">
    <source>
        <dbReference type="Proteomes" id="UP000004324"/>
    </source>
</evidence>
<sequence>MLGLAAGSGGLFTHRPEFGRAPTGERLARIQASPHYKNGQFQCLEPVENIMDDDENRFVAMYKFLFGDKSEISPQQTMLSRKTDLKALDVNENIIVWMGHSTFYLQLGGRRILTDPVFSNYASPLFFINKAFPGSNVYTAADMPDIDVLVLSHDHWDHLDYPTIMSLKPKIREIVCPLGVGEYFEQWGFALKQLHEEDWFSEVKLADDFSVHVLPSQHFSGRFLQRNATEWASFAFVTRNHRVFFSGDGGYGAHFKDIGRRFGKFDLAIMENGQYNERWHRIHLMPKETVQAAEDIGAKTVISAHSGKFALARHAWNAPYRALVEESRGRSYEVITPQIGELAYIGANGHNFDHWWEKMK</sequence>
<comment type="caution">
    <text evidence="2">The sequence shown here is derived from an EMBL/GenBank/DDBJ whole genome shotgun (WGS) entry which is preliminary data.</text>
</comment>
<dbReference type="InterPro" id="IPR036866">
    <property type="entry name" value="RibonucZ/Hydroxyglut_hydro"/>
</dbReference>
<accession>I8RIM5</accession>
<dbReference type="InterPro" id="IPR001279">
    <property type="entry name" value="Metallo-B-lactamas"/>
</dbReference>
<feature type="domain" description="Metallo-beta-lactamase" evidence="1">
    <location>
        <begin position="110"/>
        <end position="305"/>
    </location>
</feature>
<proteinExistence type="predicted"/>
<dbReference type="AlphaFoldDB" id="I8RIM5"/>
<dbReference type="Pfam" id="PF12706">
    <property type="entry name" value="Lactamase_B_2"/>
    <property type="match status" value="1"/>
</dbReference>
<protein>
    <recommendedName>
        <fullName evidence="1">Metallo-beta-lactamase domain-containing protein</fullName>
    </recommendedName>
</protein>
<dbReference type="SUPFAM" id="SSF56281">
    <property type="entry name" value="Metallo-hydrolase/oxidoreductase"/>
    <property type="match status" value="1"/>
</dbReference>
<name>I8RIM5_9FIRM</name>
<dbReference type="EMBL" id="AKVJ01000011">
    <property type="protein sequence ID" value="EIW19758.1"/>
    <property type="molecule type" value="Genomic_DNA"/>
</dbReference>
<evidence type="ECO:0000313" key="2">
    <source>
        <dbReference type="EMBL" id="EIW19758.1"/>
    </source>
</evidence>